<reference evidence="2" key="1">
    <citation type="journal article" date="2019" name="Int. J. Syst. Evol. Microbiol.">
        <title>The Global Catalogue of Microorganisms (GCM) 10K type strain sequencing project: providing services to taxonomists for standard genome sequencing and annotation.</title>
        <authorList>
            <consortium name="The Broad Institute Genomics Platform"/>
            <consortium name="The Broad Institute Genome Sequencing Center for Infectious Disease"/>
            <person name="Wu L."/>
            <person name="Ma J."/>
        </authorList>
    </citation>
    <scope>NUCLEOTIDE SEQUENCE [LARGE SCALE GENOMIC DNA]</scope>
    <source>
        <strain evidence="2">KCTC 33849</strain>
    </source>
</reference>
<dbReference type="EMBL" id="JBHUMJ010000020">
    <property type="protein sequence ID" value="MFD2703823.1"/>
    <property type="molecule type" value="Genomic_DNA"/>
</dbReference>
<gene>
    <name evidence="1" type="ORF">ACFSVM_25670</name>
</gene>
<dbReference type="InterPro" id="IPR020288">
    <property type="entry name" value="Sheath_initiator"/>
</dbReference>
<protein>
    <submittedName>
        <fullName evidence="1">DUF2634 domain-containing protein</fullName>
    </submittedName>
</protein>
<dbReference type="Pfam" id="PF10934">
    <property type="entry name" value="Sheath_initiator"/>
    <property type="match status" value="1"/>
</dbReference>
<organism evidence="1 2">
    <name type="scientific">Paenibacillus shunpengii</name>
    <dbReference type="NCBI Taxonomy" id="2054424"/>
    <lineage>
        <taxon>Bacteria</taxon>
        <taxon>Bacillati</taxon>
        <taxon>Bacillota</taxon>
        <taxon>Bacilli</taxon>
        <taxon>Bacillales</taxon>
        <taxon>Paenibacillaceae</taxon>
        <taxon>Paenibacillus</taxon>
    </lineage>
</organism>
<keyword evidence="2" id="KW-1185">Reference proteome</keyword>
<accession>A0ABW5SWZ9</accession>
<comment type="caution">
    <text evidence="1">The sequence shown here is derived from an EMBL/GenBank/DDBJ whole genome shotgun (WGS) entry which is preliminary data.</text>
</comment>
<evidence type="ECO:0000313" key="2">
    <source>
        <dbReference type="Proteomes" id="UP001597540"/>
    </source>
</evidence>
<dbReference type="Proteomes" id="UP001597540">
    <property type="component" value="Unassembled WGS sequence"/>
</dbReference>
<dbReference type="RefSeq" id="WP_379265390.1">
    <property type="nucleotide sequence ID" value="NZ_JBHUMJ010000020.1"/>
</dbReference>
<proteinExistence type="predicted"/>
<name>A0ABW5SWZ9_9BACL</name>
<sequence>MIPQGAINLDEVIIQADESEEDTLTYEIDIESGKLTGRLISGIAAVRQNVAITLLTERYKYSIYDDDHGTEYVIGEDRVTFEIETKQRIEESLLMVDNVTAVDEFNFEYSDDEALVTFIVHSEYGDFNANRAVNRGV</sequence>
<evidence type="ECO:0000313" key="1">
    <source>
        <dbReference type="EMBL" id="MFD2703823.1"/>
    </source>
</evidence>